<evidence type="ECO:0000256" key="5">
    <source>
        <dbReference type="ARBA" id="ARBA00022692"/>
    </source>
</evidence>
<proteinExistence type="predicted"/>
<feature type="transmembrane region" description="Helical" evidence="8">
    <location>
        <begin position="325"/>
        <end position="345"/>
    </location>
</feature>
<accession>A0A2M8ELR8</accession>
<protein>
    <recommendedName>
        <fullName evidence="9">Glycosyltransferase RgtA/B/C/D-like domain-containing protein</fullName>
    </recommendedName>
</protein>
<name>A0A2M8ELR8_UNCKA</name>
<feature type="transmembrane region" description="Helical" evidence="8">
    <location>
        <begin position="215"/>
        <end position="246"/>
    </location>
</feature>
<feature type="transmembrane region" description="Helical" evidence="8">
    <location>
        <begin position="409"/>
        <end position="427"/>
    </location>
</feature>
<evidence type="ECO:0000256" key="3">
    <source>
        <dbReference type="ARBA" id="ARBA00022676"/>
    </source>
</evidence>
<feature type="transmembrane region" description="Helical" evidence="8">
    <location>
        <begin position="357"/>
        <end position="377"/>
    </location>
</feature>
<keyword evidence="3" id="KW-0328">Glycosyltransferase</keyword>
<keyword evidence="7 8" id="KW-0472">Membrane</keyword>
<feature type="transmembrane region" description="Helical" evidence="8">
    <location>
        <begin position="184"/>
        <end position="203"/>
    </location>
</feature>
<dbReference type="AlphaFoldDB" id="A0A2M8ELR8"/>
<sequence length="568" mass="66427">MTKESRKKAYYHLYICTFCASKAYDNIVAVIKHLYNKYIKTIYTLIFLIFFIPRVIGLGGDISNYDASFWYPRMDNFTKNIIRGEYKLTYQKYHPGVTMLWTSGTSKYIFEKAFEKTFHYNPRFMASQFPRLNFASIFPLVVMISGLGVFQYYLISKLVNKRFGIFFAIVLSLEPFFLGTSRFLHLSALTAMFMFASFLALFYHYHTSRKDKKYFYISSILLGLGALTKVDAVIALPVNALIIIFYEFNRAKILNTQTILNILRAGFLHTFIICFTFYILFPSMWVAPIWTIKKIISEGILETAFDSSGAETISKIRFMFYPETILIRSLPTFFLGLIGGIILTLKNFSNSKYKNYTQILSWTLFFIVFNIAILSIPEKIKDRYLINLYPPMSVLVALFWYKCYVSKKFIKYFVSGVFVFFYILTAYKYHPVYSFYHSELIGGPKGLEYFGLPIKNRGEFYAQAAKYINKKDAKPEVRNVVLSHREQMRTFPPFFLGKTYANPKLMQNGYFADYIITRPEYDYLVLDSELANKCYLLKTFGPKAPFGYDIVKLYKCEGVTNQYKDFRN</sequence>
<evidence type="ECO:0000256" key="2">
    <source>
        <dbReference type="ARBA" id="ARBA00022475"/>
    </source>
</evidence>
<evidence type="ECO:0000313" key="10">
    <source>
        <dbReference type="EMBL" id="PJC23682.1"/>
    </source>
</evidence>
<comment type="caution">
    <text evidence="10">The sequence shown here is derived from an EMBL/GenBank/DDBJ whole genome shotgun (WGS) entry which is preliminary data.</text>
</comment>
<dbReference type="Pfam" id="PF13231">
    <property type="entry name" value="PMT_2"/>
    <property type="match status" value="1"/>
</dbReference>
<dbReference type="PANTHER" id="PTHR33908:SF11">
    <property type="entry name" value="MEMBRANE PROTEIN"/>
    <property type="match status" value="1"/>
</dbReference>
<comment type="subcellular location">
    <subcellularLocation>
        <location evidence="1">Cell membrane</location>
        <topology evidence="1">Multi-pass membrane protein</topology>
    </subcellularLocation>
</comment>
<feature type="domain" description="Glycosyltransferase RgtA/B/C/D-like" evidence="9">
    <location>
        <begin position="134"/>
        <end position="258"/>
    </location>
</feature>
<evidence type="ECO:0000256" key="1">
    <source>
        <dbReference type="ARBA" id="ARBA00004651"/>
    </source>
</evidence>
<evidence type="ECO:0000313" key="11">
    <source>
        <dbReference type="Proteomes" id="UP000229756"/>
    </source>
</evidence>
<gene>
    <name evidence="10" type="ORF">CO058_02315</name>
</gene>
<dbReference type="GO" id="GO:0016763">
    <property type="term" value="F:pentosyltransferase activity"/>
    <property type="evidence" value="ECO:0007669"/>
    <property type="project" value="TreeGrafter"/>
</dbReference>
<reference evidence="11" key="1">
    <citation type="submission" date="2017-09" db="EMBL/GenBank/DDBJ databases">
        <title>Depth-based differentiation of microbial function through sediment-hosted aquifers and enrichment of novel symbionts in the deep terrestrial subsurface.</title>
        <authorList>
            <person name="Probst A.J."/>
            <person name="Ladd B."/>
            <person name="Jarett J.K."/>
            <person name="Geller-Mcgrath D.E."/>
            <person name="Sieber C.M.K."/>
            <person name="Emerson J.B."/>
            <person name="Anantharaman K."/>
            <person name="Thomas B.C."/>
            <person name="Malmstrom R."/>
            <person name="Stieglmeier M."/>
            <person name="Klingl A."/>
            <person name="Woyke T."/>
            <person name="Ryan C.M."/>
            <person name="Banfield J.F."/>
        </authorList>
    </citation>
    <scope>NUCLEOTIDE SEQUENCE [LARGE SCALE GENOMIC DNA]</scope>
</reference>
<feature type="transmembrane region" description="Helical" evidence="8">
    <location>
        <begin position="162"/>
        <end position="178"/>
    </location>
</feature>
<dbReference type="InterPro" id="IPR038731">
    <property type="entry name" value="RgtA/B/C-like"/>
</dbReference>
<evidence type="ECO:0000256" key="7">
    <source>
        <dbReference type="ARBA" id="ARBA00023136"/>
    </source>
</evidence>
<dbReference type="InterPro" id="IPR050297">
    <property type="entry name" value="LipidA_mod_glycosyltrf_83"/>
</dbReference>
<feature type="transmembrane region" description="Helical" evidence="8">
    <location>
        <begin position="42"/>
        <end position="60"/>
    </location>
</feature>
<dbReference type="EMBL" id="PFSJ01000018">
    <property type="protein sequence ID" value="PJC23682.1"/>
    <property type="molecule type" value="Genomic_DNA"/>
</dbReference>
<dbReference type="GO" id="GO:0005886">
    <property type="term" value="C:plasma membrane"/>
    <property type="evidence" value="ECO:0007669"/>
    <property type="project" value="UniProtKB-SubCell"/>
</dbReference>
<keyword evidence="6 8" id="KW-1133">Transmembrane helix</keyword>
<evidence type="ECO:0000256" key="4">
    <source>
        <dbReference type="ARBA" id="ARBA00022679"/>
    </source>
</evidence>
<evidence type="ECO:0000259" key="9">
    <source>
        <dbReference type="Pfam" id="PF13231"/>
    </source>
</evidence>
<organism evidence="10 11">
    <name type="scientific">candidate division WWE3 bacterium CG_4_9_14_0_2_um_filter_35_11</name>
    <dbReference type="NCBI Taxonomy" id="1975077"/>
    <lineage>
        <taxon>Bacteria</taxon>
        <taxon>Katanobacteria</taxon>
    </lineage>
</organism>
<keyword evidence="4" id="KW-0808">Transferase</keyword>
<feature type="transmembrane region" description="Helical" evidence="8">
    <location>
        <begin position="266"/>
        <end position="287"/>
    </location>
</feature>
<evidence type="ECO:0000256" key="8">
    <source>
        <dbReference type="SAM" id="Phobius"/>
    </source>
</evidence>
<keyword evidence="2" id="KW-1003">Cell membrane</keyword>
<feature type="transmembrane region" description="Helical" evidence="8">
    <location>
        <begin position="134"/>
        <end position="155"/>
    </location>
</feature>
<dbReference type="PANTHER" id="PTHR33908">
    <property type="entry name" value="MANNOSYLTRANSFERASE YKCB-RELATED"/>
    <property type="match status" value="1"/>
</dbReference>
<keyword evidence="5 8" id="KW-0812">Transmembrane</keyword>
<evidence type="ECO:0000256" key="6">
    <source>
        <dbReference type="ARBA" id="ARBA00022989"/>
    </source>
</evidence>
<dbReference type="Proteomes" id="UP000229756">
    <property type="component" value="Unassembled WGS sequence"/>
</dbReference>
<dbReference type="GO" id="GO:0009103">
    <property type="term" value="P:lipopolysaccharide biosynthetic process"/>
    <property type="evidence" value="ECO:0007669"/>
    <property type="project" value="UniProtKB-ARBA"/>
</dbReference>